<keyword evidence="3" id="KW-0812">Transmembrane</keyword>
<dbReference type="AlphaFoldDB" id="A0A318UKY2"/>
<dbReference type="PANTHER" id="PTHR30026">
    <property type="entry name" value="OUTER MEMBRANE PROTEIN TOLC"/>
    <property type="match status" value="1"/>
</dbReference>
<keyword evidence="6" id="KW-0732">Signal</keyword>
<evidence type="ECO:0000256" key="5">
    <source>
        <dbReference type="ARBA" id="ARBA00023237"/>
    </source>
</evidence>
<keyword evidence="2" id="KW-1134">Transmembrane beta strand</keyword>
<proteinExistence type="predicted"/>
<protein>
    <submittedName>
        <fullName evidence="7">Outer membrane protein TolC</fullName>
    </submittedName>
</protein>
<reference evidence="7 8" key="1">
    <citation type="submission" date="2018-06" db="EMBL/GenBank/DDBJ databases">
        <title>Genomic Encyclopedia of Archaeal and Bacterial Type Strains, Phase II (KMG-II): from individual species to whole genera.</title>
        <authorList>
            <person name="Goeker M."/>
        </authorList>
    </citation>
    <scope>NUCLEOTIDE SEQUENCE [LARGE SCALE GENOMIC DNA]</scope>
    <source>
        <strain evidence="7 8">DSM 27372</strain>
    </source>
</reference>
<comment type="subcellular location">
    <subcellularLocation>
        <location evidence="1">Cell outer membrane</location>
    </subcellularLocation>
</comment>
<dbReference type="InterPro" id="IPR051906">
    <property type="entry name" value="TolC-like"/>
</dbReference>
<dbReference type="GO" id="GO:0015562">
    <property type="term" value="F:efflux transmembrane transporter activity"/>
    <property type="evidence" value="ECO:0007669"/>
    <property type="project" value="InterPro"/>
</dbReference>
<evidence type="ECO:0000256" key="4">
    <source>
        <dbReference type="ARBA" id="ARBA00023136"/>
    </source>
</evidence>
<organism evidence="7 8">
    <name type="scientific">Pedobacter nutrimenti</name>
    <dbReference type="NCBI Taxonomy" id="1241337"/>
    <lineage>
        <taxon>Bacteria</taxon>
        <taxon>Pseudomonadati</taxon>
        <taxon>Bacteroidota</taxon>
        <taxon>Sphingobacteriia</taxon>
        <taxon>Sphingobacteriales</taxon>
        <taxon>Sphingobacteriaceae</taxon>
        <taxon>Pedobacter</taxon>
    </lineage>
</organism>
<evidence type="ECO:0000256" key="3">
    <source>
        <dbReference type="ARBA" id="ARBA00022692"/>
    </source>
</evidence>
<keyword evidence="5" id="KW-0998">Cell outer membrane</keyword>
<dbReference type="Gene3D" id="1.20.1600.10">
    <property type="entry name" value="Outer membrane efflux proteins (OEP)"/>
    <property type="match status" value="1"/>
</dbReference>
<dbReference type="EMBL" id="QKLU01000003">
    <property type="protein sequence ID" value="PYF74665.1"/>
    <property type="molecule type" value="Genomic_DNA"/>
</dbReference>
<keyword evidence="4" id="KW-0472">Membrane</keyword>
<evidence type="ECO:0000256" key="1">
    <source>
        <dbReference type="ARBA" id="ARBA00004442"/>
    </source>
</evidence>
<dbReference type="RefSeq" id="WP_110829370.1">
    <property type="nucleotide sequence ID" value="NZ_QKLU01000003.1"/>
</dbReference>
<keyword evidence="8" id="KW-1185">Reference proteome</keyword>
<dbReference type="GO" id="GO:0015288">
    <property type="term" value="F:porin activity"/>
    <property type="evidence" value="ECO:0007669"/>
    <property type="project" value="TreeGrafter"/>
</dbReference>
<evidence type="ECO:0000313" key="7">
    <source>
        <dbReference type="EMBL" id="PYF74665.1"/>
    </source>
</evidence>
<name>A0A318UKY2_9SPHI</name>
<dbReference type="GO" id="GO:0009279">
    <property type="term" value="C:cell outer membrane"/>
    <property type="evidence" value="ECO:0007669"/>
    <property type="project" value="UniProtKB-SubCell"/>
</dbReference>
<accession>A0A318UKY2</accession>
<dbReference type="PANTHER" id="PTHR30026:SF20">
    <property type="entry name" value="OUTER MEMBRANE PROTEIN TOLC"/>
    <property type="match status" value="1"/>
</dbReference>
<comment type="caution">
    <text evidence="7">The sequence shown here is derived from an EMBL/GenBank/DDBJ whole genome shotgun (WGS) entry which is preliminary data.</text>
</comment>
<dbReference type="OrthoDB" id="1522622at2"/>
<evidence type="ECO:0000256" key="6">
    <source>
        <dbReference type="SAM" id="SignalP"/>
    </source>
</evidence>
<gene>
    <name evidence="7" type="ORF">B0O44_103110</name>
</gene>
<evidence type="ECO:0000256" key="2">
    <source>
        <dbReference type="ARBA" id="ARBA00022452"/>
    </source>
</evidence>
<feature type="chain" id="PRO_5016426346" evidence="6">
    <location>
        <begin position="22"/>
        <end position="397"/>
    </location>
</feature>
<feature type="signal peptide" evidence="6">
    <location>
        <begin position="1"/>
        <end position="21"/>
    </location>
</feature>
<dbReference type="Proteomes" id="UP000248198">
    <property type="component" value="Unassembled WGS sequence"/>
</dbReference>
<dbReference type="GO" id="GO:1990281">
    <property type="term" value="C:efflux pump complex"/>
    <property type="evidence" value="ECO:0007669"/>
    <property type="project" value="TreeGrafter"/>
</dbReference>
<evidence type="ECO:0000313" key="8">
    <source>
        <dbReference type="Proteomes" id="UP000248198"/>
    </source>
</evidence>
<sequence>MLIKKILFIAVFAASITGLKAQTVLSENDAVAKALKNSKNAEAALLNIQQQKQLLKSAINLPNPQFLLQSPSGERYTGGVTQSLEFPLVYAKQYQLQNQQVGLAQTQKSFTDVQIAYQVRSLYLNIQYIDSLSGQLYVQDTIYRKLASSAQRQFDAGQIDYLQKTFVETQYGEVHNQYEQSKLNYSALINQLRYITGINDSTKVVPLGEYKSPFLNRADTSPGLLNENLEVGIFKQIEKISQKNLELQRSKVLPGLSFGYMNPADKNTPTKMRFQFGLNFPLWFWQYKGNINAARTELAANQQRTAGLQQQLTVQLLQVQNELAVNNQSLSYYQNVGLKKSNEIITTSKRFLTSGETDYINYLRNINDAYVIKQKYLDALKNVNQSIITINYLSGKL</sequence>
<dbReference type="SUPFAM" id="SSF56954">
    <property type="entry name" value="Outer membrane efflux proteins (OEP)"/>
    <property type="match status" value="1"/>
</dbReference>